<proteinExistence type="predicted"/>
<reference evidence="1" key="2">
    <citation type="journal article" date="2015" name="Data Brief">
        <title>Shoot transcriptome of the giant reed, Arundo donax.</title>
        <authorList>
            <person name="Barrero R.A."/>
            <person name="Guerrero F.D."/>
            <person name="Moolhuijzen P."/>
            <person name="Goolsby J.A."/>
            <person name="Tidwell J."/>
            <person name="Bellgard S.E."/>
            <person name="Bellgard M.I."/>
        </authorList>
    </citation>
    <scope>NUCLEOTIDE SEQUENCE</scope>
    <source>
        <tissue evidence="1">Shoot tissue taken approximately 20 cm above the soil surface</tissue>
    </source>
</reference>
<sequence>MITVASPSGREYTRDVAEIDLQAYKDVENIAFYQVPANMESGLSMESERSLRVHICTDYNDVNFLHKFLHHLVEYKNVTNLLFHGIEWQSEGLQLLC</sequence>
<organism evidence="1">
    <name type="scientific">Arundo donax</name>
    <name type="common">Giant reed</name>
    <name type="synonym">Donax arundinaceus</name>
    <dbReference type="NCBI Taxonomy" id="35708"/>
    <lineage>
        <taxon>Eukaryota</taxon>
        <taxon>Viridiplantae</taxon>
        <taxon>Streptophyta</taxon>
        <taxon>Embryophyta</taxon>
        <taxon>Tracheophyta</taxon>
        <taxon>Spermatophyta</taxon>
        <taxon>Magnoliopsida</taxon>
        <taxon>Liliopsida</taxon>
        <taxon>Poales</taxon>
        <taxon>Poaceae</taxon>
        <taxon>PACMAD clade</taxon>
        <taxon>Arundinoideae</taxon>
        <taxon>Arundineae</taxon>
        <taxon>Arundo</taxon>
    </lineage>
</organism>
<protein>
    <submittedName>
        <fullName evidence="1">Uncharacterized protein</fullName>
    </submittedName>
</protein>
<dbReference type="AlphaFoldDB" id="A0A0A9DYE0"/>
<evidence type="ECO:0000313" key="1">
    <source>
        <dbReference type="EMBL" id="JAD91723.1"/>
    </source>
</evidence>
<dbReference type="EMBL" id="GBRH01206172">
    <property type="protein sequence ID" value="JAD91723.1"/>
    <property type="molecule type" value="Transcribed_RNA"/>
</dbReference>
<accession>A0A0A9DYE0</accession>
<reference evidence="1" key="1">
    <citation type="submission" date="2014-09" db="EMBL/GenBank/DDBJ databases">
        <authorList>
            <person name="Magalhaes I.L.F."/>
            <person name="Oliveira U."/>
            <person name="Santos F.R."/>
            <person name="Vidigal T.H.D.A."/>
            <person name="Brescovit A.D."/>
            <person name="Santos A.J."/>
        </authorList>
    </citation>
    <scope>NUCLEOTIDE SEQUENCE</scope>
    <source>
        <tissue evidence="1">Shoot tissue taken approximately 20 cm above the soil surface</tissue>
    </source>
</reference>
<name>A0A0A9DYE0_ARUDO</name>